<reference evidence="2 3" key="1">
    <citation type="journal article" date="2014" name="BMC Genomics">
        <title>Comparative genome sequencing reveals chemotype-specific gene clusters in the toxigenic black mold Stachybotrys.</title>
        <authorList>
            <person name="Semeiks J."/>
            <person name="Borek D."/>
            <person name="Otwinowski Z."/>
            <person name="Grishin N.V."/>
        </authorList>
    </citation>
    <scope>NUCLEOTIDE SEQUENCE [LARGE SCALE GENOMIC DNA]</scope>
    <source>
        <strain evidence="3">CBS 109288 / IBT 7711</strain>
    </source>
</reference>
<dbReference type="InterPro" id="IPR036864">
    <property type="entry name" value="Zn2-C6_fun-type_DNA-bd_sf"/>
</dbReference>
<dbReference type="Proteomes" id="UP000028045">
    <property type="component" value="Unassembled WGS sequence"/>
</dbReference>
<organism evidence="2 3">
    <name type="scientific">Stachybotrys chartarum (strain CBS 109288 / IBT 7711)</name>
    <name type="common">Toxic black mold</name>
    <name type="synonym">Stilbospora chartarum</name>
    <dbReference type="NCBI Taxonomy" id="1280523"/>
    <lineage>
        <taxon>Eukaryota</taxon>
        <taxon>Fungi</taxon>
        <taxon>Dikarya</taxon>
        <taxon>Ascomycota</taxon>
        <taxon>Pezizomycotina</taxon>
        <taxon>Sordariomycetes</taxon>
        <taxon>Hypocreomycetidae</taxon>
        <taxon>Hypocreales</taxon>
        <taxon>Stachybotryaceae</taxon>
        <taxon>Stachybotrys</taxon>
    </lineage>
</organism>
<dbReference type="GO" id="GO:0000981">
    <property type="term" value="F:DNA-binding transcription factor activity, RNA polymerase II-specific"/>
    <property type="evidence" value="ECO:0007669"/>
    <property type="project" value="InterPro"/>
</dbReference>
<dbReference type="GO" id="GO:0008270">
    <property type="term" value="F:zinc ion binding"/>
    <property type="evidence" value="ECO:0007669"/>
    <property type="project" value="InterPro"/>
</dbReference>
<feature type="region of interest" description="Disordered" evidence="1">
    <location>
        <begin position="109"/>
        <end position="129"/>
    </location>
</feature>
<dbReference type="HOGENOM" id="CLU_094698_0_0_1"/>
<dbReference type="EMBL" id="KL647898">
    <property type="protein sequence ID" value="KEY73187.1"/>
    <property type="molecule type" value="Genomic_DNA"/>
</dbReference>
<sequence>MAANDENEEADAGRLSNPIACGSCRQKKRKVGFISRLTFRPHCLQCNDQPLLCQYPEQNKRRVSSLGKLSYTTNLIRGIPIGFINRLEARLVETEDALLRVIHSMNPGSVDALPSRSTQQQSKSSKINEWDSLPLQSMDDIKVWYRLRTGLVLPSISLPAEQHLPQTTRAYPLEFDSAVATSVQINSPVSTGQAEILSQAGPLATPPDGRGVSPRADGVVASGVLAEGKAEQLRKSQSHIYF</sequence>
<dbReference type="Gene3D" id="4.10.240.10">
    <property type="entry name" value="Zn(2)-C6 fungal-type DNA-binding domain"/>
    <property type="match status" value="1"/>
</dbReference>
<keyword evidence="3" id="KW-1185">Reference proteome</keyword>
<evidence type="ECO:0000313" key="2">
    <source>
        <dbReference type="EMBL" id="KEY73187.1"/>
    </source>
</evidence>
<evidence type="ECO:0000313" key="3">
    <source>
        <dbReference type="Proteomes" id="UP000028045"/>
    </source>
</evidence>
<gene>
    <name evidence="2" type="ORF">S7711_04153</name>
</gene>
<proteinExistence type="predicted"/>
<dbReference type="AlphaFoldDB" id="A0A084B6K8"/>
<name>A0A084B6K8_STACB</name>
<protein>
    <recommendedName>
        <fullName evidence="4">Zn(2)-C6 fungal-type domain-containing protein</fullName>
    </recommendedName>
</protein>
<evidence type="ECO:0000256" key="1">
    <source>
        <dbReference type="SAM" id="MobiDB-lite"/>
    </source>
</evidence>
<accession>A0A084B6K8</accession>
<dbReference type="OrthoDB" id="3862662at2759"/>
<evidence type="ECO:0008006" key="4">
    <source>
        <dbReference type="Google" id="ProtNLM"/>
    </source>
</evidence>